<evidence type="ECO:0000256" key="6">
    <source>
        <dbReference type="SAM" id="Phobius"/>
    </source>
</evidence>
<feature type="transmembrane region" description="Helical" evidence="6">
    <location>
        <begin position="231"/>
        <end position="253"/>
    </location>
</feature>
<dbReference type="Proteomes" id="UP000774699">
    <property type="component" value="Unassembled WGS sequence"/>
</dbReference>
<keyword evidence="5 6" id="KW-0472">Membrane</keyword>
<dbReference type="EMBL" id="VGJJ01000001">
    <property type="protein sequence ID" value="MBM3281760.1"/>
    <property type="molecule type" value="Genomic_DNA"/>
</dbReference>
<accession>A0A8T4C735</accession>
<keyword evidence="3 6" id="KW-0812">Transmembrane</keyword>
<feature type="transmembrane region" description="Helical" evidence="6">
    <location>
        <begin position="112"/>
        <end position="137"/>
    </location>
</feature>
<feature type="transmembrane region" description="Helical" evidence="6">
    <location>
        <begin position="81"/>
        <end position="100"/>
    </location>
</feature>
<keyword evidence="2" id="KW-1003">Cell membrane</keyword>
<dbReference type="PANTHER" id="PTHR40277">
    <property type="entry name" value="BLL5419 PROTEIN"/>
    <property type="match status" value="1"/>
</dbReference>
<gene>
    <name evidence="7" type="ORF">FJY86_00240</name>
</gene>
<evidence type="ECO:0000256" key="2">
    <source>
        <dbReference type="ARBA" id="ARBA00022475"/>
    </source>
</evidence>
<evidence type="ECO:0000256" key="5">
    <source>
        <dbReference type="ARBA" id="ARBA00023136"/>
    </source>
</evidence>
<evidence type="ECO:0000313" key="7">
    <source>
        <dbReference type="EMBL" id="MBM3281760.1"/>
    </source>
</evidence>
<organism evidence="7 8">
    <name type="scientific">Candidatus Iainarchaeum sp</name>
    <dbReference type="NCBI Taxonomy" id="3101447"/>
    <lineage>
        <taxon>Archaea</taxon>
        <taxon>Candidatus Iainarchaeota</taxon>
        <taxon>Candidatus Iainarchaeia</taxon>
        <taxon>Candidatus Iainarchaeales</taxon>
        <taxon>Candidatus Iainarchaeaceae</taxon>
        <taxon>Candidatus Iainarchaeum</taxon>
    </lineage>
</organism>
<comment type="subcellular location">
    <subcellularLocation>
        <location evidence="1">Cell membrane</location>
        <topology evidence="1">Multi-pass membrane protein</topology>
    </subcellularLocation>
</comment>
<feature type="transmembrane region" description="Helical" evidence="6">
    <location>
        <begin position="38"/>
        <end position="60"/>
    </location>
</feature>
<sequence>MMKSPVWRWVATIGILGILLYVFDPLHAAEKLAAAAPALLFWSVIGVFVNLLLNATAYYAQLWRIRKIPFTRVMESVMRSWIVESVTPGKLGSFAVAWFWQKEGLSLGQGAAIALSYRVSLGILVLLFGVVGSYWVFPFVNQQPLMVVGLILGVLLAGSGLFLFRSTWQKLLPLSWIKKLSGFTLAFQTVFLQPPIFVSLLLMGTIQLGITSLIFQQLFAIAGYSVEWTTVLVATSLVQLAALAPISINGIGIREGLMAVLLENVGVPSSVTIVVSGINTATGYVLAFIFSIFWARVLIKKNDN</sequence>
<evidence type="ECO:0000313" key="8">
    <source>
        <dbReference type="Proteomes" id="UP000774699"/>
    </source>
</evidence>
<comment type="caution">
    <text evidence="7">The sequence shown here is derived from an EMBL/GenBank/DDBJ whole genome shotgun (WGS) entry which is preliminary data.</text>
</comment>
<feature type="transmembrane region" description="Helical" evidence="6">
    <location>
        <begin position="144"/>
        <end position="164"/>
    </location>
</feature>
<feature type="transmembrane region" description="Helical" evidence="6">
    <location>
        <begin position="196"/>
        <end position="219"/>
    </location>
</feature>
<feature type="transmembrane region" description="Helical" evidence="6">
    <location>
        <begin position="273"/>
        <end position="299"/>
    </location>
</feature>
<proteinExistence type="predicted"/>
<dbReference type="InterPro" id="IPR022791">
    <property type="entry name" value="L-PG_synthase/AglD"/>
</dbReference>
<evidence type="ECO:0000256" key="1">
    <source>
        <dbReference type="ARBA" id="ARBA00004651"/>
    </source>
</evidence>
<dbReference type="PANTHER" id="PTHR40277:SF1">
    <property type="entry name" value="BLL5419 PROTEIN"/>
    <property type="match status" value="1"/>
</dbReference>
<name>A0A8T4C735_9ARCH</name>
<dbReference type="Pfam" id="PF03706">
    <property type="entry name" value="LPG_synthase_TM"/>
    <property type="match status" value="1"/>
</dbReference>
<reference evidence="7" key="1">
    <citation type="submission" date="2019-03" db="EMBL/GenBank/DDBJ databases">
        <title>Lake Tanganyika Metagenome-Assembled Genomes (MAGs).</title>
        <authorList>
            <person name="Tran P."/>
        </authorList>
    </citation>
    <scope>NUCLEOTIDE SEQUENCE</scope>
    <source>
        <strain evidence="7">M_DeepCast_50m_m2_156</strain>
    </source>
</reference>
<dbReference type="GO" id="GO:0005886">
    <property type="term" value="C:plasma membrane"/>
    <property type="evidence" value="ECO:0007669"/>
    <property type="project" value="UniProtKB-SubCell"/>
</dbReference>
<protein>
    <submittedName>
        <fullName evidence="7">Flippase-like domain-containing protein</fullName>
    </submittedName>
</protein>
<evidence type="ECO:0000256" key="4">
    <source>
        <dbReference type="ARBA" id="ARBA00022989"/>
    </source>
</evidence>
<evidence type="ECO:0000256" key="3">
    <source>
        <dbReference type="ARBA" id="ARBA00022692"/>
    </source>
</evidence>
<keyword evidence="4 6" id="KW-1133">Transmembrane helix</keyword>
<dbReference type="AlphaFoldDB" id="A0A8T4C735"/>